<organism evidence="3 4">
    <name type="scientific">Labedaea rhizosphaerae</name>
    <dbReference type="NCBI Taxonomy" id="598644"/>
    <lineage>
        <taxon>Bacteria</taxon>
        <taxon>Bacillati</taxon>
        <taxon>Actinomycetota</taxon>
        <taxon>Actinomycetes</taxon>
        <taxon>Pseudonocardiales</taxon>
        <taxon>Pseudonocardiaceae</taxon>
        <taxon>Labedaea</taxon>
    </lineage>
</organism>
<keyword evidence="1" id="KW-0812">Transmembrane</keyword>
<keyword evidence="1" id="KW-1133">Transmembrane helix</keyword>
<dbReference type="Pfam" id="PF10145">
    <property type="entry name" value="PhageMin_Tail"/>
    <property type="match status" value="1"/>
</dbReference>
<feature type="transmembrane region" description="Helical" evidence="1">
    <location>
        <begin position="358"/>
        <end position="389"/>
    </location>
</feature>
<sequence>MSGGQRTIKIKIAGDPTDLEKGAKKGGDAIERFSGAIDKSVGSAVRSFRNLAVGAVAIGGVADLVNDAISQADLGSKLGAQLGTTPNAAAKYGQIAGDLYAKGFGEGMDQIADSVKSVVQNVGSIDDIGRDSVEKFAGYVTNLSSTFEVGADELTRAAGRLVQSGLVPNYQAAFDLITKGFQQIPTFADDGLDTLTEYSVQFKKLGIDGPLALSLINQGMRAGARSTDLVADAIKEFSIRAIDGSKLTAQGFKTLGLDVDKTTQAFAHGGAGAEKAFELVLQRLGAIKDPAKRAQTAVALFGTQAEDLGAALYALNPANAVAQAGMTKLSGTADKMGKVLSSGPGQQVESLKRGFQQWAVNIVGGVVIPGVAKFIAILQPLIAAFQIAVAWVQQNWNWLKVLLGVLLAMAGPVLLIIAAYKTWAAITTALTTAQAALNTTMEANPIGVIIAVIAALVAAIIYLWQNSAAFRDFWIGAWHIIQSVALAVAHAFVAAWQWAQGIASTVANTIRNFFVGAWRGVQAAWGNVKAWFGQRWQDIKNVFSGVGKWFSDLGSKMGQGIVNGFKAAVNGLIDLVNHSVIWVANKVIDGINLLPGVSINHIPDIPHLATGGRVLSGGMAMVGEQGPELVTLPRGAEVHSNATTRSMVGDGQPIVIEIHTQDRALADFIDVRVASSTRAVVRKVMAGAGR</sequence>
<keyword evidence="1" id="KW-0472">Membrane</keyword>
<feature type="transmembrane region" description="Helical" evidence="1">
    <location>
        <begin position="476"/>
        <end position="499"/>
    </location>
</feature>
<dbReference type="Proteomes" id="UP000295444">
    <property type="component" value="Unassembled WGS sequence"/>
</dbReference>
<gene>
    <name evidence="3" type="ORF">EV186_103609</name>
</gene>
<reference evidence="3 4" key="1">
    <citation type="submission" date="2019-03" db="EMBL/GenBank/DDBJ databases">
        <title>Genomic Encyclopedia of Type Strains, Phase IV (KMG-IV): sequencing the most valuable type-strain genomes for metagenomic binning, comparative biology and taxonomic classification.</title>
        <authorList>
            <person name="Goeker M."/>
        </authorList>
    </citation>
    <scope>NUCLEOTIDE SEQUENCE [LARGE SCALE GENOMIC DNA]</scope>
    <source>
        <strain evidence="3 4">DSM 45361</strain>
    </source>
</reference>
<dbReference type="OrthoDB" id="3765294at2"/>
<feature type="domain" description="Phage tail tape measure protein" evidence="2">
    <location>
        <begin position="101"/>
        <end position="302"/>
    </location>
</feature>
<accession>A0A4R6SES5</accession>
<dbReference type="EMBL" id="SNXZ01000003">
    <property type="protein sequence ID" value="TDP97645.1"/>
    <property type="molecule type" value="Genomic_DNA"/>
</dbReference>
<evidence type="ECO:0000313" key="4">
    <source>
        <dbReference type="Proteomes" id="UP000295444"/>
    </source>
</evidence>
<evidence type="ECO:0000313" key="3">
    <source>
        <dbReference type="EMBL" id="TDP97645.1"/>
    </source>
</evidence>
<name>A0A4R6SES5_LABRH</name>
<comment type="caution">
    <text evidence="3">The sequence shown here is derived from an EMBL/GenBank/DDBJ whole genome shotgun (WGS) entry which is preliminary data.</text>
</comment>
<dbReference type="RefSeq" id="WP_133850818.1">
    <property type="nucleotide sequence ID" value="NZ_SNXZ01000003.1"/>
</dbReference>
<dbReference type="InterPro" id="IPR010090">
    <property type="entry name" value="Phage_tape_meas"/>
</dbReference>
<evidence type="ECO:0000259" key="2">
    <source>
        <dbReference type="Pfam" id="PF10145"/>
    </source>
</evidence>
<protein>
    <submittedName>
        <fullName evidence="3">Phage-related minor tail protein</fullName>
    </submittedName>
</protein>
<feature type="transmembrane region" description="Helical" evidence="1">
    <location>
        <begin position="443"/>
        <end position="464"/>
    </location>
</feature>
<keyword evidence="4" id="KW-1185">Reference proteome</keyword>
<evidence type="ECO:0000256" key="1">
    <source>
        <dbReference type="SAM" id="Phobius"/>
    </source>
</evidence>
<dbReference type="AlphaFoldDB" id="A0A4R6SES5"/>
<proteinExistence type="predicted"/>
<feature type="transmembrane region" description="Helical" evidence="1">
    <location>
        <begin position="401"/>
        <end position="423"/>
    </location>
</feature>